<dbReference type="Gene3D" id="3.40.366.10">
    <property type="entry name" value="Malonyl-Coenzyme A Acyl Carrier Protein, domain 2"/>
    <property type="match status" value="1"/>
</dbReference>
<dbReference type="InterPro" id="IPR001227">
    <property type="entry name" value="Ac_transferase_dom_sf"/>
</dbReference>
<dbReference type="InterPro" id="IPR018201">
    <property type="entry name" value="Ketoacyl_synth_AS"/>
</dbReference>
<dbReference type="InterPro" id="IPR049900">
    <property type="entry name" value="PKS_mFAS_DH"/>
</dbReference>
<comment type="catalytic activity">
    <reaction evidence="15">
        <text>acetyl-CoA + n malonyl-CoA + 2n NADPH + 2n H(+) = a long-chain fatty acid + (n+1) CoA + n CO2 + 2n NADP(+).</text>
        <dbReference type="EC" id="2.3.1.85"/>
    </reaction>
</comment>
<dbReference type="Gene3D" id="3.40.50.150">
    <property type="entry name" value="Vaccinia Virus protein VP39"/>
    <property type="match status" value="1"/>
</dbReference>
<dbReference type="GO" id="GO:0016491">
    <property type="term" value="F:oxidoreductase activity"/>
    <property type="evidence" value="ECO:0007669"/>
    <property type="project" value="UniProtKB-KW"/>
</dbReference>
<dbReference type="Gene3D" id="3.40.50.720">
    <property type="entry name" value="NAD(P)-binding Rossmann-like Domain"/>
    <property type="match status" value="1"/>
</dbReference>
<dbReference type="InterPro" id="IPR042104">
    <property type="entry name" value="PKS_dehydratase_sf"/>
</dbReference>
<feature type="region of interest" description="C-terminal hotdog fold" evidence="16">
    <location>
        <begin position="1015"/>
        <end position="1188"/>
    </location>
</feature>
<reference evidence="19" key="1">
    <citation type="submission" date="2020-06" db="EMBL/GenBank/DDBJ databases">
        <authorList>
            <person name="Ji K."/>
            <person name="Li J."/>
        </authorList>
    </citation>
    <scope>NUCLEOTIDE SEQUENCE</scope>
    <source>
        <strain evidence="19">JKM2019</strain>
        <tissue evidence="19">Whole body</tissue>
    </source>
</reference>
<dbReference type="GO" id="GO:0004315">
    <property type="term" value="F:3-oxoacyl-[acyl-carrier-protein] synthase activity"/>
    <property type="evidence" value="ECO:0007669"/>
    <property type="project" value="InterPro"/>
</dbReference>
<dbReference type="CDD" id="cd00833">
    <property type="entry name" value="PKS"/>
    <property type="match status" value="1"/>
</dbReference>
<evidence type="ECO:0000256" key="6">
    <source>
        <dbReference type="ARBA" id="ARBA00022679"/>
    </source>
</evidence>
<dbReference type="InterPro" id="IPR014030">
    <property type="entry name" value="Ketoacyl_synth_N"/>
</dbReference>
<keyword evidence="13" id="KW-0275">Fatty acid biosynthesis</keyword>
<dbReference type="GO" id="GO:0006633">
    <property type="term" value="P:fatty acid biosynthetic process"/>
    <property type="evidence" value="ECO:0007669"/>
    <property type="project" value="UniProtKB-KW"/>
</dbReference>
<dbReference type="InterPro" id="IPR016039">
    <property type="entry name" value="Thiolase-like"/>
</dbReference>
<dbReference type="SUPFAM" id="SSF55048">
    <property type="entry name" value="Probable ACP-binding domain of malonyl-CoA ACP transacylase"/>
    <property type="match status" value="1"/>
</dbReference>
<evidence type="ECO:0000256" key="4">
    <source>
        <dbReference type="ARBA" id="ARBA00022516"/>
    </source>
</evidence>
<evidence type="ECO:0000256" key="2">
    <source>
        <dbReference type="ARBA" id="ARBA00018769"/>
    </source>
</evidence>
<dbReference type="SMART" id="SM00827">
    <property type="entry name" value="PKS_AT"/>
    <property type="match status" value="1"/>
</dbReference>
<dbReference type="InterPro" id="IPR029063">
    <property type="entry name" value="SAM-dependent_MTases_sf"/>
</dbReference>
<dbReference type="InterPro" id="IPR057326">
    <property type="entry name" value="KR_dom"/>
</dbReference>
<accession>A0A9D4SKZ9</accession>
<keyword evidence="12" id="KW-0443">Lipid metabolism</keyword>
<evidence type="ECO:0000256" key="8">
    <source>
        <dbReference type="ARBA" id="ARBA00022832"/>
    </source>
</evidence>
<evidence type="ECO:0000313" key="19">
    <source>
        <dbReference type="EMBL" id="KAH7645637.1"/>
    </source>
</evidence>
<keyword evidence="7" id="KW-0378">Hydrolase</keyword>
<keyword evidence="3" id="KW-0596">Phosphopantetheine</keyword>
<evidence type="ECO:0000256" key="7">
    <source>
        <dbReference type="ARBA" id="ARBA00022801"/>
    </source>
</evidence>
<dbReference type="InterPro" id="IPR016035">
    <property type="entry name" value="Acyl_Trfase/lysoPLipase"/>
</dbReference>
<evidence type="ECO:0000256" key="14">
    <source>
        <dbReference type="ARBA" id="ARBA00023268"/>
    </source>
</evidence>
<dbReference type="GO" id="GO:0016787">
    <property type="term" value="F:hydrolase activity"/>
    <property type="evidence" value="ECO:0007669"/>
    <property type="project" value="UniProtKB-KW"/>
</dbReference>
<dbReference type="InterPro" id="IPR014031">
    <property type="entry name" value="Ketoacyl_synth_C"/>
</dbReference>
<dbReference type="SUPFAM" id="SSF51735">
    <property type="entry name" value="NAD(P)-binding Rossmann-fold domains"/>
    <property type="match status" value="2"/>
</dbReference>
<dbReference type="GO" id="GO:0004312">
    <property type="term" value="F:fatty acid synthase activity"/>
    <property type="evidence" value="ECO:0007669"/>
    <property type="project" value="UniProtKB-EC"/>
</dbReference>
<dbReference type="Pfam" id="PF21089">
    <property type="entry name" value="PKS_DH_N"/>
    <property type="match status" value="1"/>
</dbReference>
<dbReference type="InterPro" id="IPR049391">
    <property type="entry name" value="FAS_pseudo-KR"/>
</dbReference>
<dbReference type="Pfam" id="PF21149">
    <property type="entry name" value="FAS_pseudo-KR"/>
    <property type="match status" value="1"/>
</dbReference>
<evidence type="ECO:0000256" key="10">
    <source>
        <dbReference type="ARBA" id="ARBA00023002"/>
    </source>
</evidence>
<dbReference type="Proteomes" id="UP000828236">
    <property type="component" value="Unassembled WGS sequence"/>
</dbReference>
<dbReference type="Gene3D" id="3.10.129.110">
    <property type="entry name" value="Polyketide synthase dehydratase"/>
    <property type="match status" value="1"/>
</dbReference>
<dbReference type="CDD" id="cd05195">
    <property type="entry name" value="enoyl_red"/>
    <property type="match status" value="1"/>
</dbReference>
<organism evidence="19">
    <name type="scientific">Dermatophagoides farinae</name>
    <name type="common">American house dust mite</name>
    <dbReference type="NCBI Taxonomy" id="6954"/>
    <lineage>
        <taxon>Eukaryota</taxon>
        <taxon>Metazoa</taxon>
        <taxon>Ecdysozoa</taxon>
        <taxon>Arthropoda</taxon>
        <taxon>Chelicerata</taxon>
        <taxon>Arachnida</taxon>
        <taxon>Acari</taxon>
        <taxon>Acariformes</taxon>
        <taxon>Sarcoptiformes</taxon>
        <taxon>Astigmata</taxon>
        <taxon>Psoroptidia</taxon>
        <taxon>Analgoidea</taxon>
        <taxon>Pyroglyphidae</taxon>
        <taxon>Dermatophagoidinae</taxon>
        <taxon>Dermatophagoides</taxon>
    </lineage>
</organism>
<keyword evidence="5" id="KW-0597">Phosphoprotein</keyword>
<dbReference type="Pfam" id="PF02801">
    <property type="entry name" value="Ketoacyl-synt_C"/>
    <property type="match status" value="1"/>
</dbReference>
<dbReference type="PANTHER" id="PTHR43775:SF7">
    <property type="entry name" value="FATTY ACID SYNTHASE"/>
    <property type="match status" value="1"/>
</dbReference>
<dbReference type="Pfam" id="PF00698">
    <property type="entry name" value="Acyl_transf_1"/>
    <property type="match status" value="1"/>
</dbReference>
<keyword evidence="4" id="KW-0444">Lipid biosynthesis</keyword>
<dbReference type="Gene3D" id="3.90.180.10">
    <property type="entry name" value="Medium-chain alcohol dehydrogenases, catalytic domain"/>
    <property type="match status" value="1"/>
</dbReference>
<dbReference type="InterPro" id="IPR032821">
    <property type="entry name" value="PKS_assoc"/>
</dbReference>
<dbReference type="CDD" id="cd08954">
    <property type="entry name" value="KR_1_FAS_SDR_x"/>
    <property type="match status" value="1"/>
</dbReference>
<evidence type="ECO:0000256" key="9">
    <source>
        <dbReference type="ARBA" id="ARBA00022857"/>
    </source>
</evidence>
<dbReference type="SUPFAM" id="SSF53901">
    <property type="entry name" value="Thiolase-like"/>
    <property type="match status" value="1"/>
</dbReference>
<dbReference type="InterPro" id="IPR049552">
    <property type="entry name" value="PKS_DH_N"/>
</dbReference>
<gene>
    <name evidence="19" type="ORF">HUG17_1175</name>
</gene>
<dbReference type="InterPro" id="IPR014043">
    <property type="entry name" value="Acyl_transferase_dom"/>
</dbReference>
<dbReference type="InterPro" id="IPR013968">
    <property type="entry name" value="PKS_KR"/>
</dbReference>
<keyword evidence="10" id="KW-0560">Oxidoreductase</keyword>
<evidence type="ECO:0000256" key="11">
    <source>
        <dbReference type="ARBA" id="ARBA00023027"/>
    </source>
</evidence>
<keyword evidence="9" id="KW-0521">NADP</keyword>
<dbReference type="SMART" id="SM00825">
    <property type="entry name" value="PKS_KS"/>
    <property type="match status" value="1"/>
</dbReference>
<dbReference type="PROSITE" id="PS52004">
    <property type="entry name" value="KS3_2"/>
    <property type="match status" value="1"/>
</dbReference>
<protein>
    <recommendedName>
        <fullName evidence="2">Fatty acid synthase</fullName>
        <ecNumber evidence="1">2.3.1.85</ecNumber>
    </recommendedName>
</protein>
<dbReference type="InterPro" id="IPR009081">
    <property type="entry name" value="PP-bd_ACP"/>
</dbReference>
<dbReference type="InterPro" id="IPR020841">
    <property type="entry name" value="PKS_Beta-ketoAc_synthase_dom"/>
</dbReference>
<dbReference type="Pfam" id="PF00550">
    <property type="entry name" value="PP-binding"/>
    <property type="match status" value="1"/>
</dbReference>
<dbReference type="EMBL" id="SDOV01000001">
    <property type="protein sequence ID" value="KAH7645637.1"/>
    <property type="molecule type" value="Genomic_DNA"/>
</dbReference>
<dbReference type="PANTHER" id="PTHR43775">
    <property type="entry name" value="FATTY ACID SYNTHASE"/>
    <property type="match status" value="1"/>
</dbReference>
<dbReference type="Pfam" id="PF00109">
    <property type="entry name" value="ketoacyl-synt"/>
    <property type="match status" value="1"/>
</dbReference>
<evidence type="ECO:0000259" key="17">
    <source>
        <dbReference type="PROSITE" id="PS52004"/>
    </source>
</evidence>
<evidence type="ECO:0000256" key="12">
    <source>
        <dbReference type="ARBA" id="ARBA00023098"/>
    </source>
</evidence>
<dbReference type="Gene3D" id="3.40.47.10">
    <property type="match status" value="1"/>
</dbReference>
<dbReference type="Pfam" id="PF08659">
    <property type="entry name" value="KR"/>
    <property type="match status" value="1"/>
</dbReference>
<dbReference type="SMART" id="SM00822">
    <property type="entry name" value="PKS_KR"/>
    <property type="match status" value="1"/>
</dbReference>
<comment type="caution">
    <text evidence="19">The sequence shown here is derived from an EMBL/GenBank/DDBJ whole genome shotgun (WGS) entry which is preliminary data.</text>
</comment>
<keyword evidence="14" id="KW-0511">Multifunctional enzyme</keyword>
<keyword evidence="11" id="KW-0520">NAD</keyword>
<dbReference type="PROSITE" id="PS52019">
    <property type="entry name" value="PKS_MFAS_DH"/>
    <property type="match status" value="1"/>
</dbReference>
<feature type="region of interest" description="N-terminal hotdog fold" evidence="16">
    <location>
        <begin position="876"/>
        <end position="998"/>
    </location>
</feature>
<dbReference type="InterPro" id="IPR036291">
    <property type="entry name" value="NAD(P)-bd_dom_sf"/>
</dbReference>
<feature type="active site" description="Proton acceptor; for dehydratase activity" evidence="16">
    <location>
        <position position="912"/>
    </location>
</feature>
<evidence type="ECO:0000259" key="18">
    <source>
        <dbReference type="PROSITE" id="PS52019"/>
    </source>
</evidence>
<sequence length="2207" mass="248660">MENHQTAVRKLLPWNVIDDEIVISGIGGRYPESNSLDEFRDNLYNNVDMITSDDRRWPTDLYGITNRMGKLKEIDKFDASFFGIIPKVADEVDPQGRILLETTWEAIVDAGINPQTLRGSNTGVYVGYTSVAMPDGVPQEVQDDIQASKVESLLWFQGGSKAFYANRVSFLYDFHGPSMSIDIACASSMVCLDIAVTDLRLGKCDQAIVAGVSINLQPFTNHIYKVNNIAAPDGRSKVWDQEANGYVRGETVCSLFLQKKSDSKRIYATILHAKTNIDGYKLTGMFFPSTESQYDLMVATYSEAGIDPLEVNYFESHGTGTKAGDPQEAKAILEAYCKNRKGKLPIGLLKSNIGHGEGASGVASLSKLCIVYENKKIPANLNLKKIKTDIAVMVPPLDPVTANRDYEPGIVGINSFGIGGVNAHALTRPNKKECNEESYQIVRNVPRLVNINGRTEEAINHIFDFIENNPNRVTQEFLTLLGETVNYEPSIYSAGFPYRGSMLIKKSSTDSYQYNRKISKVENVKRPICFFFPGVGSQWSGMAKAMMNIDIFAAAIKQCADILKPFQLDLNYILLSEDPKAMEDKVHNFVAILSVQIALVDLFKALGVQPDCIVGHSFGEIACAYADGCLTLEQAIITSFWRGKAVKDSNIEHGMMAAVGLTWEETVKRCPPGVYAACHNSEDSVTISGSYEAVDSCVKAMIREKIFVKEVQCSNIPFHSPFLTPAGEPMMEALKKIITEPKYRSEKWISTSIPENEWSSDKARKASPEYFVNNLINPVLLHDATKHIPKNAIIIEVAAHTLFSAIFKRSMPNSDYVGLMRRGNNAGNLDFYFNSLGQLYQFGVNLTIKALYPQIEWPVPRNTQSIGSLIRWEHSKSFLVKKYPEYHSQATASDFVSKFSLSNPDDQFLKDHAFDGKCVLPATSYLLMAWRRLGVSLGQPWFSFPVIFENVEFKRLVPLSEDEMALKVRFLDPTGEFVILDGNNIAASGRIRRPDQIEFQYQNLIDNFEKENSSLSGHKLNTNEFYTEMNVRGYDYGPKFKQIQEIEFASFNRSRAMVRWSNNIITFVESMIQLSVAHTDQRFIYVASVLPSFKCDPRGFCDLPQEDLPVIIDANLKYVASRGIEMRGLKFVHIPLKNVMRNVKLEKYKFIPFHEQKAIEIVDYNELEQYIEDCNTIALSIVLAGNKSSTQQFINKNVTRILNQKLSSEQVLLNILVDCFKYIVDENGNIIGDGILNWPTVQKIVADNGYDLSQDCLNTCHKNGRLIRSSLDIINENSLRNLTVVEANYNQQILIDDLMRHMNESKLPAIEAPADLFIFRDSFDLDNLDFKIFAKEISSSVKENGFLFAVFRSNISKAEQMVHNFFGKSINTINLNQRIEQFENGAKAAGFNLISKKSDCITSTCLLFRKQVESLDPTKQITVPVYFGRFDEWVDKLKNSFTSYKNRPKNENIWMVSDDSTLNGILGMTNCLRQEPGGDRFRCIYSDTELPKPIDFNQAPYNEILKKDLSMNVFKDGQWGTYRLLDLERNYNTVESNEVYLDIVKKGDMSSIKWLVSPMIKHINHNDVNVQIHYAGLDLKDSLLSSGSMGIEFIERSLGTEFSGYRTDTGECVMGIAFHRAISTSIDIDPQLLIPIPDKWKLEDGAASINSLFIVWCSLIHKAHLQPGETILIHPGTSAIGLTTLQIANQMDCTIIATANTERKRRYLMENFDIPEKNILNPEDSDFIDQVLVATSYTGVDVVFNSFSNQKLHNLSPIVRDYGRYIDIDQPKSTFNSPLSSNAHYLNISSLICEKSFRNFMPRLMKNFRIWFDQYVKKCFDPIPQTIFDKDSFNQAFEVLNREENIGKVLIRIRDQVSIVTPSSSSFKIQAKPKTLFDSNKCYVLVGGLGGLGLEVAYWMAIRGARKLVLVSRSGIKNEYQYVFVKRIENAVKNCETVKVEISTSDPTSMKGAEQLIMDSEKIGPIGGLFHFATVLSDAFIEDQTPGSFKKVCAPKMNALGHLDVVTRKMCPELDYFVAFSSQSSARGFLGQNNYGYANSVMEHICEKRRRDGLPGQAIAYGPIGDVGLWAQNEHVDLTSIGMVIDTQRIPSCMEVLDRFLVLDYPIVTSIIRLETTQQAGNNSNAKDHIWQGIGIDMDSLPDNLSLGDVGMESILAVEMQQRIEREYEVVLTSDEIKKLTVGMIKEYRKADKETIRKSLTEFHNSK</sequence>
<feature type="domain" description="PKS/mFAS DH" evidence="18">
    <location>
        <begin position="876"/>
        <end position="1188"/>
    </location>
</feature>
<dbReference type="InterPro" id="IPR016036">
    <property type="entry name" value="Malonyl_transacylase_ACP-bd"/>
</dbReference>
<dbReference type="InterPro" id="IPR020843">
    <property type="entry name" value="ER"/>
</dbReference>
<evidence type="ECO:0000256" key="3">
    <source>
        <dbReference type="ARBA" id="ARBA00022450"/>
    </source>
</evidence>
<proteinExistence type="predicted"/>
<dbReference type="PROSITE" id="PS00606">
    <property type="entry name" value="KS3_1"/>
    <property type="match status" value="1"/>
</dbReference>
<dbReference type="InterPro" id="IPR011032">
    <property type="entry name" value="GroES-like_sf"/>
</dbReference>
<dbReference type="SUPFAM" id="SSF50129">
    <property type="entry name" value="GroES-like"/>
    <property type="match status" value="1"/>
</dbReference>
<evidence type="ECO:0000256" key="5">
    <source>
        <dbReference type="ARBA" id="ARBA00022553"/>
    </source>
</evidence>
<keyword evidence="6" id="KW-0808">Transferase</keyword>
<dbReference type="SUPFAM" id="SSF52151">
    <property type="entry name" value="FabD/lysophospholipase-like"/>
    <property type="match status" value="1"/>
</dbReference>
<dbReference type="InterPro" id="IPR036736">
    <property type="entry name" value="ACP-like_sf"/>
</dbReference>
<evidence type="ECO:0000256" key="13">
    <source>
        <dbReference type="ARBA" id="ARBA00023160"/>
    </source>
</evidence>
<dbReference type="Gene3D" id="1.10.1200.10">
    <property type="entry name" value="ACP-like"/>
    <property type="match status" value="1"/>
</dbReference>
<evidence type="ECO:0000256" key="1">
    <source>
        <dbReference type="ARBA" id="ARBA00012873"/>
    </source>
</evidence>
<dbReference type="InterPro" id="IPR050091">
    <property type="entry name" value="PKS_NRPS_Biosynth_Enz"/>
</dbReference>
<keyword evidence="8" id="KW-0276">Fatty acid metabolism</keyword>
<dbReference type="SMART" id="SM00829">
    <property type="entry name" value="PKS_ER"/>
    <property type="match status" value="1"/>
</dbReference>
<dbReference type="EC" id="2.3.1.85" evidence="1"/>
<evidence type="ECO:0000256" key="15">
    <source>
        <dbReference type="ARBA" id="ARBA00044883"/>
    </source>
</evidence>
<name>A0A9D4SKZ9_DERFA</name>
<dbReference type="Pfam" id="PF16197">
    <property type="entry name" value="KAsynt_C_assoc"/>
    <property type="match status" value="1"/>
</dbReference>
<reference evidence="19" key="2">
    <citation type="journal article" date="2021" name="World Allergy Organ. J.">
        <title>Chromosome-level assembly of Dermatophagoides farinae genome and transcriptome reveals two novel allergens Der f 37 and Der f 39.</title>
        <authorList>
            <person name="Chen J."/>
            <person name="Cai Z."/>
            <person name="Fan D."/>
            <person name="Hu J."/>
            <person name="Hou Y."/>
            <person name="He Y."/>
            <person name="Zhang Z."/>
            <person name="Zhao Z."/>
            <person name="Gao P."/>
            <person name="Hu W."/>
            <person name="Sun J."/>
            <person name="Li J."/>
            <person name="Ji K."/>
        </authorList>
    </citation>
    <scope>NUCLEOTIDE SEQUENCE</scope>
    <source>
        <strain evidence="19">JKM2019</strain>
    </source>
</reference>
<evidence type="ECO:0000256" key="16">
    <source>
        <dbReference type="PROSITE-ProRule" id="PRU01363"/>
    </source>
</evidence>
<feature type="domain" description="Ketosynthase family 3 (KS3)" evidence="17">
    <location>
        <begin position="18"/>
        <end position="429"/>
    </location>
</feature>
<dbReference type="Gene3D" id="3.30.70.3290">
    <property type="match status" value="1"/>
</dbReference>
<feature type="active site" description="Proton donor; for dehydratase activity" evidence="16">
    <location>
        <position position="1080"/>
    </location>
</feature>
<dbReference type="SUPFAM" id="SSF47336">
    <property type="entry name" value="ACP-like"/>
    <property type="match status" value="1"/>
</dbReference>